<keyword evidence="7 9" id="KW-0472">Membrane</keyword>
<dbReference type="GO" id="GO:0015179">
    <property type="term" value="F:L-amino acid transmembrane transporter activity"/>
    <property type="evidence" value="ECO:0007669"/>
    <property type="project" value="TreeGrafter"/>
</dbReference>
<evidence type="ECO:0000256" key="5">
    <source>
        <dbReference type="ARBA" id="ARBA00022970"/>
    </source>
</evidence>
<keyword evidence="5" id="KW-0029">Amino-acid transport</keyword>
<keyword evidence="6 9" id="KW-1133">Transmembrane helix</keyword>
<feature type="transmembrane region" description="Helical" evidence="9">
    <location>
        <begin position="154"/>
        <end position="176"/>
    </location>
</feature>
<dbReference type="PANTHER" id="PTHR22950:SF458">
    <property type="entry name" value="SODIUM-COUPLED NEUTRAL AMINO ACID TRANSPORTER 11-RELATED"/>
    <property type="match status" value="1"/>
</dbReference>
<feature type="transmembrane region" description="Helical" evidence="9">
    <location>
        <begin position="205"/>
        <end position="226"/>
    </location>
</feature>
<feature type="transmembrane region" description="Helical" evidence="9">
    <location>
        <begin position="246"/>
        <end position="263"/>
    </location>
</feature>
<dbReference type="Proteomes" id="UP001214415">
    <property type="component" value="Chromosome 5"/>
</dbReference>
<feature type="region of interest" description="Disordered" evidence="8">
    <location>
        <begin position="1"/>
        <end position="25"/>
    </location>
</feature>
<sequence length="564" mass="61265">MSDLRASSEHGVVPASARSEERRMALPMRSLNASKEAMFEADTDEMDDLLMMPDPSVVPSLESAPRVESLGGAPRIPSSMPYLPGASASRTSIDLFGQSVRQISQALPASWDPEQLPEWLRRGAGVFEGTVNMANSILGAGIVSLPYAMRESGFVAGLVLLVGIALLTDWTIRLIVLNAKLSGRATYIDIMGHCFGQHGRMAVSIFQFVFAFGGMCAFCVVVGDTIPNVISSVFPVLRHTLLSNRQFVIVVCTMAISFPLSLYRNIESLSKASAVALLSMVFIIVSVVVRGPAMPAELKGDPSLRFTLVRPMNLIRSISVISFAFVCHHNSLQPSMDKFRTITHYSTLISAVAAISMAVAGYWSFEDKTLSNILNNFPQTDTVVNIARFCFGLNMFTTLPLECFVCREVLETYFFQGEYERRRHIVLTTSLVLSAMIISLLTCDLGIVLELTGGLSATALAFCFPSVCYLKLSHDASQLDQSTLYVPVPDADHAAADVEGAEGPVEADNLSLPLRPGADVARRQPQQSFRWWESTKLLSITCALFGFLVLNVSAAAPVPPKSAS</sequence>
<dbReference type="PANTHER" id="PTHR22950">
    <property type="entry name" value="AMINO ACID TRANSPORTER"/>
    <property type="match status" value="1"/>
</dbReference>
<evidence type="ECO:0000259" key="10">
    <source>
        <dbReference type="Pfam" id="PF01490"/>
    </source>
</evidence>
<protein>
    <recommendedName>
        <fullName evidence="10">Amino acid transporter transmembrane domain-containing protein</fullName>
    </recommendedName>
</protein>
<dbReference type="GO" id="GO:0005783">
    <property type="term" value="C:endoplasmic reticulum"/>
    <property type="evidence" value="ECO:0007669"/>
    <property type="project" value="TreeGrafter"/>
</dbReference>
<evidence type="ECO:0000313" key="11">
    <source>
        <dbReference type="EMBL" id="WFD23981.1"/>
    </source>
</evidence>
<accession>A0AAF0EG62</accession>
<keyword evidence="12" id="KW-1185">Reference proteome</keyword>
<evidence type="ECO:0000256" key="7">
    <source>
        <dbReference type="ARBA" id="ARBA00023136"/>
    </source>
</evidence>
<feature type="transmembrane region" description="Helical" evidence="9">
    <location>
        <begin position="455"/>
        <end position="472"/>
    </location>
</feature>
<evidence type="ECO:0000256" key="2">
    <source>
        <dbReference type="ARBA" id="ARBA00008066"/>
    </source>
</evidence>
<feature type="transmembrane region" description="Helical" evidence="9">
    <location>
        <begin position="425"/>
        <end position="449"/>
    </location>
</feature>
<feature type="transmembrane region" description="Helical" evidence="9">
    <location>
        <begin position="344"/>
        <end position="365"/>
    </location>
</feature>
<evidence type="ECO:0000256" key="8">
    <source>
        <dbReference type="SAM" id="MobiDB-lite"/>
    </source>
</evidence>
<evidence type="ECO:0000256" key="1">
    <source>
        <dbReference type="ARBA" id="ARBA00004141"/>
    </source>
</evidence>
<keyword evidence="4 9" id="KW-0812">Transmembrane</keyword>
<feature type="transmembrane region" description="Helical" evidence="9">
    <location>
        <begin position="275"/>
        <end position="294"/>
    </location>
</feature>
<feature type="domain" description="Amino acid transporter transmembrane" evidence="10">
    <location>
        <begin position="123"/>
        <end position="474"/>
    </location>
</feature>
<dbReference type="InterPro" id="IPR013057">
    <property type="entry name" value="AA_transpt_TM"/>
</dbReference>
<evidence type="ECO:0000256" key="6">
    <source>
        <dbReference type="ARBA" id="ARBA00022989"/>
    </source>
</evidence>
<reference evidence="11" key="1">
    <citation type="submission" date="2023-03" db="EMBL/GenBank/DDBJ databases">
        <title>Mating type loci evolution in Malassezia.</title>
        <authorList>
            <person name="Coelho M.A."/>
        </authorList>
    </citation>
    <scope>NUCLEOTIDE SEQUENCE</scope>
    <source>
        <strain evidence="11">CBS 12830</strain>
    </source>
</reference>
<feature type="transmembrane region" description="Helical" evidence="9">
    <location>
        <begin position="314"/>
        <end position="332"/>
    </location>
</feature>
<feature type="transmembrane region" description="Helical" evidence="9">
    <location>
        <begin position="385"/>
        <end position="405"/>
    </location>
</feature>
<evidence type="ECO:0000256" key="3">
    <source>
        <dbReference type="ARBA" id="ARBA00022448"/>
    </source>
</evidence>
<dbReference type="AlphaFoldDB" id="A0AAF0EG62"/>
<feature type="transmembrane region" description="Helical" evidence="9">
    <location>
        <begin position="537"/>
        <end position="558"/>
    </location>
</feature>
<evidence type="ECO:0000313" key="12">
    <source>
        <dbReference type="Proteomes" id="UP001214415"/>
    </source>
</evidence>
<organism evidence="11 12">
    <name type="scientific">Malassezia equina</name>
    <dbReference type="NCBI Taxonomy" id="1381935"/>
    <lineage>
        <taxon>Eukaryota</taxon>
        <taxon>Fungi</taxon>
        <taxon>Dikarya</taxon>
        <taxon>Basidiomycota</taxon>
        <taxon>Ustilaginomycotina</taxon>
        <taxon>Malasseziomycetes</taxon>
        <taxon>Malasseziales</taxon>
        <taxon>Malasseziaceae</taxon>
        <taxon>Malassezia</taxon>
    </lineage>
</organism>
<name>A0AAF0EG62_9BASI</name>
<comment type="subcellular location">
    <subcellularLocation>
        <location evidence="1">Membrane</location>
        <topology evidence="1">Multi-pass membrane protein</topology>
    </subcellularLocation>
</comment>
<evidence type="ECO:0000256" key="4">
    <source>
        <dbReference type="ARBA" id="ARBA00022692"/>
    </source>
</evidence>
<gene>
    <name evidence="11" type="ORF">MEQU1_002678</name>
</gene>
<dbReference type="Pfam" id="PF01490">
    <property type="entry name" value="Aa_trans"/>
    <property type="match status" value="1"/>
</dbReference>
<dbReference type="EMBL" id="CP119904">
    <property type="protein sequence ID" value="WFD23981.1"/>
    <property type="molecule type" value="Genomic_DNA"/>
</dbReference>
<keyword evidence="3" id="KW-0813">Transport</keyword>
<comment type="similarity">
    <text evidence="2">Belongs to the amino acid/polyamine transporter 2 family.</text>
</comment>
<proteinExistence type="inferred from homology"/>
<dbReference type="GO" id="GO:0016020">
    <property type="term" value="C:membrane"/>
    <property type="evidence" value="ECO:0007669"/>
    <property type="project" value="UniProtKB-SubCell"/>
</dbReference>
<evidence type="ECO:0000256" key="9">
    <source>
        <dbReference type="SAM" id="Phobius"/>
    </source>
</evidence>